<gene>
    <name evidence="2" type="ORF">EYF80_049619</name>
</gene>
<evidence type="ECO:0000256" key="1">
    <source>
        <dbReference type="SAM" id="MobiDB-lite"/>
    </source>
</evidence>
<comment type="caution">
    <text evidence="2">The sequence shown here is derived from an EMBL/GenBank/DDBJ whole genome shotgun (WGS) entry which is preliminary data.</text>
</comment>
<protein>
    <submittedName>
        <fullName evidence="2">Uncharacterized protein</fullName>
    </submittedName>
</protein>
<feature type="region of interest" description="Disordered" evidence="1">
    <location>
        <begin position="1"/>
        <end position="25"/>
    </location>
</feature>
<dbReference type="AlphaFoldDB" id="A0A4Z2FGC1"/>
<organism evidence="2 3">
    <name type="scientific">Liparis tanakae</name>
    <name type="common">Tanaka's snailfish</name>
    <dbReference type="NCBI Taxonomy" id="230148"/>
    <lineage>
        <taxon>Eukaryota</taxon>
        <taxon>Metazoa</taxon>
        <taxon>Chordata</taxon>
        <taxon>Craniata</taxon>
        <taxon>Vertebrata</taxon>
        <taxon>Euteleostomi</taxon>
        <taxon>Actinopterygii</taxon>
        <taxon>Neopterygii</taxon>
        <taxon>Teleostei</taxon>
        <taxon>Neoteleostei</taxon>
        <taxon>Acanthomorphata</taxon>
        <taxon>Eupercaria</taxon>
        <taxon>Perciformes</taxon>
        <taxon>Cottioidei</taxon>
        <taxon>Cottales</taxon>
        <taxon>Liparidae</taxon>
        <taxon>Liparis</taxon>
    </lineage>
</organism>
<dbReference type="EMBL" id="SRLO01001208">
    <property type="protein sequence ID" value="TNN40218.1"/>
    <property type="molecule type" value="Genomic_DNA"/>
</dbReference>
<keyword evidence="3" id="KW-1185">Reference proteome</keyword>
<proteinExistence type="predicted"/>
<evidence type="ECO:0000313" key="3">
    <source>
        <dbReference type="Proteomes" id="UP000314294"/>
    </source>
</evidence>
<name>A0A4Z2FGC1_9TELE</name>
<reference evidence="2 3" key="1">
    <citation type="submission" date="2019-03" db="EMBL/GenBank/DDBJ databases">
        <title>First draft genome of Liparis tanakae, snailfish: a comprehensive survey of snailfish specific genes.</title>
        <authorList>
            <person name="Kim W."/>
            <person name="Song I."/>
            <person name="Jeong J.-H."/>
            <person name="Kim D."/>
            <person name="Kim S."/>
            <person name="Ryu S."/>
            <person name="Song J.Y."/>
            <person name="Lee S.K."/>
        </authorList>
    </citation>
    <scope>NUCLEOTIDE SEQUENCE [LARGE SCALE GENOMIC DNA]</scope>
    <source>
        <tissue evidence="2">Muscle</tissue>
    </source>
</reference>
<evidence type="ECO:0000313" key="2">
    <source>
        <dbReference type="EMBL" id="TNN40218.1"/>
    </source>
</evidence>
<dbReference type="Proteomes" id="UP000314294">
    <property type="component" value="Unassembled WGS sequence"/>
</dbReference>
<accession>A0A4Z2FGC1</accession>
<feature type="compositionally biased region" description="Basic and acidic residues" evidence="1">
    <location>
        <begin position="1"/>
        <end position="11"/>
    </location>
</feature>
<sequence>MTGDLATDRTHSASPSAEKSRPRNLAICGNGEDPSVIPAEPPATVTCLAIESLTLYDDICFFFFYA</sequence>